<dbReference type="RefSeq" id="WP_011781512.1">
    <property type="nucleotide sequence ID" value="NC_008726.1"/>
</dbReference>
<evidence type="ECO:0000313" key="2">
    <source>
        <dbReference type="Proteomes" id="UP000009159"/>
    </source>
</evidence>
<sequence>MSTTYWVEMSLLVSGSPDANLVEFVEDFATTLDDEHDGEVMYTFASKTGDLTLTVSIVSDEDTAQVCAKVVGTVRSAAHGMGAHTPGWPQAPVTLSDFTGFSIKSLDRATVPC</sequence>
<organism evidence="1 2">
    <name type="scientific">Mycolicibacterium vanbaalenii (strain DSM 7251 / JCM 13017 / BCRC 16820 / KCTC 9966 / NRRL B-24157 / PYR-1)</name>
    <name type="common">Mycobacterium vanbaalenii</name>
    <dbReference type="NCBI Taxonomy" id="350058"/>
    <lineage>
        <taxon>Bacteria</taxon>
        <taxon>Bacillati</taxon>
        <taxon>Actinomycetota</taxon>
        <taxon>Actinomycetes</taxon>
        <taxon>Mycobacteriales</taxon>
        <taxon>Mycobacteriaceae</taxon>
        <taxon>Mycolicibacterium</taxon>
    </lineage>
</organism>
<dbReference type="Proteomes" id="UP000009159">
    <property type="component" value="Chromosome"/>
</dbReference>
<dbReference type="HOGENOM" id="CLU_2130740_0_0_11"/>
<keyword evidence="2" id="KW-1185">Reference proteome</keyword>
<proteinExistence type="predicted"/>
<reference evidence="1" key="1">
    <citation type="submission" date="2006-12" db="EMBL/GenBank/DDBJ databases">
        <title>Complete sequence of Mycobacterium vanbaalenii PYR-1.</title>
        <authorList>
            <consortium name="US DOE Joint Genome Institute"/>
            <person name="Copeland A."/>
            <person name="Lucas S."/>
            <person name="Lapidus A."/>
            <person name="Barry K."/>
            <person name="Detter J.C."/>
            <person name="Glavina del Rio T."/>
            <person name="Hammon N."/>
            <person name="Israni S."/>
            <person name="Dalin E."/>
            <person name="Tice H."/>
            <person name="Pitluck S."/>
            <person name="Singan V."/>
            <person name="Schmutz J."/>
            <person name="Larimer F."/>
            <person name="Land M."/>
            <person name="Hauser L."/>
            <person name="Kyrpides N."/>
            <person name="Anderson I.J."/>
            <person name="Miller C."/>
            <person name="Richardson P."/>
        </authorList>
    </citation>
    <scope>NUCLEOTIDE SEQUENCE [LARGE SCALE GENOMIC DNA]</scope>
    <source>
        <strain evidence="1">PYR-1</strain>
    </source>
</reference>
<protein>
    <submittedName>
        <fullName evidence="1">Uncharacterized protein</fullName>
    </submittedName>
</protein>
<evidence type="ECO:0000313" key="1">
    <source>
        <dbReference type="EMBL" id="ABM15134.1"/>
    </source>
</evidence>
<accession>A1TD84</accession>
<name>A1TD84_MYCVP</name>
<dbReference type="EMBL" id="CP000511">
    <property type="protein sequence ID" value="ABM15134.1"/>
    <property type="molecule type" value="Genomic_DNA"/>
</dbReference>
<dbReference type="KEGG" id="mva:Mvan_4357"/>
<dbReference type="AlphaFoldDB" id="A1TD84"/>
<gene>
    <name evidence="1" type="ordered locus">Mvan_4357</name>
</gene>